<name>A0A2S9PU15_9ACTN</name>
<feature type="transmembrane region" description="Helical" evidence="1">
    <location>
        <begin position="12"/>
        <end position="29"/>
    </location>
</feature>
<dbReference type="Proteomes" id="UP000239322">
    <property type="component" value="Unassembled WGS sequence"/>
</dbReference>
<keyword evidence="3" id="KW-1185">Reference proteome</keyword>
<feature type="transmembrane region" description="Helical" evidence="1">
    <location>
        <begin position="62"/>
        <end position="80"/>
    </location>
</feature>
<dbReference type="EMBL" id="PVLV01000270">
    <property type="protein sequence ID" value="PRH77909.1"/>
    <property type="molecule type" value="Genomic_DNA"/>
</dbReference>
<evidence type="ECO:0000313" key="3">
    <source>
        <dbReference type="Proteomes" id="UP000239322"/>
    </source>
</evidence>
<keyword evidence="1" id="KW-1133">Transmembrane helix</keyword>
<organism evidence="2 3">
    <name type="scientific">Streptomyces solincola</name>
    <dbReference type="NCBI Taxonomy" id="2100817"/>
    <lineage>
        <taxon>Bacteria</taxon>
        <taxon>Bacillati</taxon>
        <taxon>Actinomycetota</taxon>
        <taxon>Actinomycetes</taxon>
        <taxon>Kitasatosporales</taxon>
        <taxon>Streptomycetaceae</taxon>
        <taxon>Streptomyces</taxon>
    </lineage>
</organism>
<sequence>MPGPAVWARDAAVAGVLYLFGYLSVVNFIDHPLNMWWLLLPAAGVAGLVLAAGWKGVGDRPWFVWGAALLILVLTVTGATQS</sequence>
<keyword evidence="1" id="KW-0812">Transmembrane</keyword>
<keyword evidence="1" id="KW-0472">Membrane</keyword>
<protein>
    <submittedName>
        <fullName evidence="2">Uncharacterized protein</fullName>
    </submittedName>
</protein>
<dbReference type="AlphaFoldDB" id="A0A2S9PU15"/>
<proteinExistence type="predicted"/>
<reference evidence="2 3" key="1">
    <citation type="submission" date="2018-03" db="EMBL/GenBank/DDBJ databases">
        <title>Novel Streptomyces sp. from soil.</title>
        <authorList>
            <person name="Tan G.Y.A."/>
            <person name="Lee Z.Y."/>
        </authorList>
    </citation>
    <scope>NUCLEOTIDE SEQUENCE [LARGE SCALE GENOMIC DNA]</scope>
    <source>
        <strain evidence="2 3">ST5x</strain>
    </source>
</reference>
<evidence type="ECO:0000313" key="2">
    <source>
        <dbReference type="EMBL" id="PRH77909.1"/>
    </source>
</evidence>
<gene>
    <name evidence="2" type="ORF">C6N75_17990</name>
</gene>
<evidence type="ECO:0000256" key="1">
    <source>
        <dbReference type="SAM" id="Phobius"/>
    </source>
</evidence>
<feature type="transmembrane region" description="Helical" evidence="1">
    <location>
        <begin position="36"/>
        <end position="56"/>
    </location>
</feature>
<accession>A0A2S9PU15</accession>
<comment type="caution">
    <text evidence="2">The sequence shown here is derived from an EMBL/GenBank/DDBJ whole genome shotgun (WGS) entry which is preliminary data.</text>
</comment>